<name>E2AMN4_CAMFO</name>
<gene>
    <name evidence="1" type="ORF">EAG_07237</name>
</gene>
<dbReference type="Gene3D" id="3.40.630.30">
    <property type="match status" value="1"/>
</dbReference>
<sequence>MEKLPSVKPPGQPSKIWRSIEKVTNDGKSTKFTIQEIPEDRYEDAVKHMCTYFLADEPTCQCLNAKDDPIFVQDVSAIWRLLLTEGISIAAFTENPNGGKPIIAGMNALGVDFKNHKNDLSEYKDSAESRVEFALNSKRRKIFKETAVLDRDNRTWSALLSEDGEQTIAEKNTADSRIAEIQIFKLFGAILALDTGLSRREPAHPCAGWTPLSILDREIQGDTLVWALITYSRFVSLSLIVSRNQDQGEDEPWIIP</sequence>
<dbReference type="EMBL" id="GL440840">
    <property type="protein sequence ID" value="EFN65302.1"/>
    <property type="molecule type" value="Genomic_DNA"/>
</dbReference>
<dbReference type="Proteomes" id="UP000000311">
    <property type="component" value="Unassembled WGS sequence"/>
</dbReference>
<organism evidence="2">
    <name type="scientific">Camponotus floridanus</name>
    <name type="common">Florida carpenter ant</name>
    <dbReference type="NCBI Taxonomy" id="104421"/>
    <lineage>
        <taxon>Eukaryota</taxon>
        <taxon>Metazoa</taxon>
        <taxon>Ecdysozoa</taxon>
        <taxon>Arthropoda</taxon>
        <taxon>Hexapoda</taxon>
        <taxon>Insecta</taxon>
        <taxon>Pterygota</taxon>
        <taxon>Neoptera</taxon>
        <taxon>Endopterygota</taxon>
        <taxon>Hymenoptera</taxon>
        <taxon>Apocrita</taxon>
        <taxon>Aculeata</taxon>
        <taxon>Formicoidea</taxon>
        <taxon>Formicidae</taxon>
        <taxon>Formicinae</taxon>
        <taxon>Camponotus</taxon>
    </lineage>
</organism>
<keyword evidence="2" id="KW-1185">Reference proteome</keyword>
<reference evidence="1 2" key="1">
    <citation type="journal article" date="2010" name="Science">
        <title>Genomic comparison of the ants Camponotus floridanus and Harpegnathos saltator.</title>
        <authorList>
            <person name="Bonasio R."/>
            <person name="Zhang G."/>
            <person name="Ye C."/>
            <person name="Mutti N.S."/>
            <person name="Fang X."/>
            <person name="Qin N."/>
            <person name="Donahue G."/>
            <person name="Yang P."/>
            <person name="Li Q."/>
            <person name="Li C."/>
            <person name="Zhang P."/>
            <person name="Huang Z."/>
            <person name="Berger S.L."/>
            <person name="Reinberg D."/>
            <person name="Wang J."/>
            <person name="Liebig J."/>
        </authorList>
    </citation>
    <scope>NUCLEOTIDE SEQUENCE [LARGE SCALE GENOMIC DNA]</scope>
    <source>
        <strain evidence="2">C129</strain>
    </source>
</reference>
<protein>
    <submittedName>
        <fullName evidence="1">Uncharacterized protein</fullName>
    </submittedName>
</protein>
<dbReference type="AlphaFoldDB" id="E2AMN4"/>
<dbReference type="InParanoid" id="E2AMN4"/>
<evidence type="ECO:0000313" key="1">
    <source>
        <dbReference type="EMBL" id="EFN65302.1"/>
    </source>
</evidence>
<accession>E2AMN4</accession>
<evidence type="ECO:0000313" key="2">
    <source>
        <dbReference type="Proteomes" id="UP000000311"/>
    </source>
</evidence>
<proteinExistence type="predicted"/>
<dbReference type="OrthoDB" id="8113373at2759"/>